<protein>
    <submittedName>
        <fullName evidence="2">Flagellar protein FlaG</fullName>
    </submittedName>
</protein>
<comment type="caution">
    <text evidence="2">The sequence shown here is derived from an EMBL/GenBank/DDBJ whole genome shotgun (WGS) entry which is preliminary data.</text>
</comment>
<keyword evidence="3" id="KW-1185">Reference proteome</keyword>
<dbReference type="InterPro" id="IPR035924">
    <property type="entry name" value="FlaG-like_sf"/>
</dbReference>
<sequence length="124" mass="13053">MDINAINGLPSLSATARSSSPGSASPAVSTEKLIAAKAEEPTPTALTAEQARQPVEEAISSIKQFAQSIQRNLNFALDDSSGRVVVKVTDAMSGDVIRQIPSEDALRLAESLEEARSLLFKAEA</sequence>
<dbReference type="InterPro" id="IPR005186">
    <property type="entry name" value="FlaG"/>
</dbReference>
<dbReference type="SUPFAM" id="SSF160214">
    <property type="entry name" value="FlaG-like"/>
    <property type="match status" value="1"/>
</dbReference>
<dbReference type="Proteomes" id="UP001292571">
    <property type="component" value="Unassembled WGS sequence"/>
</dbReference>
<feature type="compositionally biased region" description="Low complexity" evidence="1">
    <location>
        <begin position="10"/>
        <end position="29"/>
    </location>
</feature>
<evidence type="ECO:0000313" key="3">
    <source>
        <dbReference type="Proteomes" id="UP001292571"/>
    </source>
</evidence>
<dbReference type="Gene3D" id="3.30.160.170">
    <property type="entry name" value="FlaG-like"/>
    <property type="match status" value="1"/>
</dbReference>
<dbReference type="EMBL" id="JAYEET010000013">
    <property type="protein sequence ID" value="MEA1605342.1"/>
    <property type="molecule type" value="Genomic_DNA"/>
</dbReference>
<gene>
    <name evidence="2" type="ORF">SOP97_05830</name>
</gene>
<proteinExistence type="predicted"/>
<organism evidence="2 3">
    <name type="scientific">Pseudomonas spirodelae</name>
    <dbReference type="NCBI Taxonomy" id="3101751"/>
    <lineage>
        <taxon>Bacteria</taxon>
        <taxon>Pseudomonadati</taxon>
        <taxon>Pseudomonadota</taxon>
        <taxon>Gammaproteobacteria</taxon>
        <taxon>Pseudomonadales</taxon>
        <taxon>Pseudomonadaceae</taxon>
        <taxon>Pseudomonas</taxon>
    </lineage>
</organism>
<keyword evidence="2" id="KW-0969">Cilium</keyword>
<keyword evidence="2" id="KW-0282">Flagellum</keyword>
<evidence type="ECO:0000313" key="2">
    <source>
        <dbReference type="EMBL" id="MEA1605342.1"/>
    </source>
</evidence>
<accession>A0ABU5P6N9</accession>
<reference evidence="2 3" key="1">
    <citation type="submission" date="2023-12" db="EMBL/GenBank/DDBJ databases">
        <title>Pseudomonas sp. T5W1.</title>
        <authorList>
            <person name="Maltman C."/>
        </authorList>
    </citation>
    <scope>NUCLEOTIDE SEQUENCE [LARGE SCALE GENOMIC DNA]</scope>
    <source>
        <strain evidence="2 3">T5W1</strain>
    </source>
</reference>
<dbReference type="PANTHER" id="PTHR37166">
    <property type="entry name" value="PROTEIN FLAG"/>
    <property type="match status" value="1"/>
</dbReference>
<dbReference type="Pfam" id="PF03646">
    <property type="entry name" value="FlaG"/>
    <property type="match status" value="1"/>
</dbReference>
<evidence type="ECO:0000256" key="1">
    <source>
        <dbReference type="SAM" id="MobiDB-lite"/>
    </source>
</evidence>
<name>A0ABU5P6N9_9PSED</name>
<dbReference type="PANTHER" id="PTHR37166:SF1">
    <property type="entry name" value="PROTEIN FLAG"/>
    <property type="match status" value="1"/>
</dbReference>
<feature type="region of interest" description="Disordered" evidence="1">
    <location>
        <begin position="1"/>
        <end position="32"/>
    </location>
</feature>
<keyword evidence="2" id="KW-0966">Cell projection</keyword>
<dbReference type="RefSeq" id="WP_322948556.1">
    <property type="nucleotide sequence ID" value="NZ_JAYEET010000013.1"/>
</dbReference>